<evidence type="ECO:0000313" key="3">
    <source>
        <dbReference type="Proteomes" id="UP000294847"/>
    </source>
</evidence>
<evidence type="ECO:0000313" key="2">
    <source>
        <dbReference type="EMBL" id="QBZ64332.1"/>
    </source>
</evidence>
<sequence>MRTTQSNGQNGQNAVRQRGTPTTISVILNCLTCGMIAKDYRQPQSPPVPEGPVWHRPTADIFDPDVFTVMDLNMTMDEWQRLRFERNIRRETGTDRPPLPRILVTPPA</sequence>
<name>A0A4P7NQ69_PYROR</name>
<dbReference type="Proteomes" id="UP000294847">
    <property type="component" value="Chromosome 6"/>
</dbReference>
<evidence type="ECO:0000256" key="1">
    <source>
        <dbReference type="SAM" id="MobiDB-lite"/>
    </source>
</evidence>
<dbReference type="EMBL" id="CP034209">
    <property type="protein sequence ID" value="QBZ64332.1"/>
    <property type="molecule type" value="Genomic_DNA"/>
</dbReference>
<accession>A0A4P7NQ69</accession>
<gene>
    <name evidence="2" type="ORF">PoMZ_06027</name>
</gene>
<dbReference type="AlphaFoldDB" id="A0A4P7NQ69"/>
<feature type="region of interest" description="Disordered" evidence="1">
    <location>
        <begin position="1"/>
        <end position="21"/>
    </location>
</feature>
<reference evidence="2 3" key="1">
    <citation type="journal article" date="2019" name="Mol. Biol. Evol.">
        <title>Blast fungal genomes show frequent chromosomal changes, gene gains and losses, and effector gene turnover.</title>
        <authorList>
            <person name="Gomez Luciano L.B."/>
            <person name="Jason Tsai I."/>
            <person name="Chuma I."/>
            <person name="Tosa Y."/>
            <person name="Chen Y.H."/>
            <person name="Li J.Y."/>
            <person name="Li M.Y."/>
            <person name="Jade Lu M.Y."/>
            <person name="Nakayashiki H."/>
            <person name="Li W.H."/>
        </authorList>
    </citation>
    <scope>NUCLEOTIDE SEQUENCE [LARGE SCALE GENOMIC DNA]</scope>
    <source>
        <strain evidence="2">MZ5-1-6</strain>
    </source>
</reference>
<protein>
    <submittedName>
        <fullName evidence="2">Uncharacterized protein</fullName>
    </submittedName>
</protein>
<proteinExistence type="predicted"/>
<organism evidence="2 3">
    <name type="scientific">Pyricularia oryzae</name>
    <name type="common">Rice blast fungus</name>
    <name type="synonym">Magnaporthe oryzae</name>
    <dbReference type="NCBI Taxonomy" id="318829"/>
    <lineage>
        <taxon>Eukaryota</taxon>
        <taxon>Fungi</taxon>
        <taxon>Dikarya</taxon>
        <taxon>Ascomycota</taxon>
        <taxon>Pezizomycotina</taxon>
        <taxon>Sordariomycetes</taxon>
        <taxon>Sordariomycetidae</taxon>
        <taxon>Magnaporthales</taxon>
        <taxon>Pyriculariaceae</taxon>
        <taxon>Pyricularia</taxon>
    </lineage>
</organism>